<comment type="caution">
    <text evidence="5">The sequence shown here is derived from an EMBL/GenBank/DDBJ whole genome shotgun (WGS) entry which is preliminary data.</text>
</comment>
<evidence type="ECO:0000313" key="5">
    <source>
        <dbReference type="EMBL" id="MFM2486023.1"/>
    </source>
</evidence>
<dbReference type="Proteomes" id="UP001629953">
    <property type="component" value="Unassembled WGS sequence"/>
</dbReference>
<protein>
    <submittedName>
        <fullName evidence="5">2-dehydro-3-deoxyglucarate aldolase</fullName>
        <ecNumber evidence="5">4.1.2.20</ecNumber>
    </submittedName>
</protein>
<dbReference type="NCBIfam" id="NF007849">
    <property type="entry name" value="PRK10558.1"/>
    <property type="match status" value="1"/>
</dbReference>
<dbReference type="Gene3D" id="3.20.20.60">
    <property type="entry name" value="Phosphoenolpyruvate-binding domains"/>
    <property type="match status" value="1"/>
</dbReference>
<dbReference type="InterPro" id="IPR015813">
    <property type="entry name" value="Pyrv/PenolPyrv_kinase-like_dom"/>
</dbReference>
<dbReference type="InterPro" id="IPR005000">
    <property type="entry name" value="Aldolase/citrate-lyase_domain"/>
</dbReference>
<dbReference type="SUPFAM" id="SSF51621">
    <property type="entry name" value="Phosphoenolpyruvate/pyruvate domain"/>
    <property type="match status" value="1"/>
</dbReference>
<feature type="domain" description="HpcH/HpaI aldolase/citrate lyase" evidence="4">
    <location>
        <begin position="21"/>
        <end position="244"/>
    </location>
</feature>
<evidence type="ECO:0000313" key="6">
    <source>
        <dbReference type="Proteomes" id="UP001629953"/>
    </source>
</evidence>
<proteinExistence type="predicted"/>
<evidence type="ECO:0000256" key="1">
    <source>
        <dbReference type="ARBA" id="ARBA00022723"/>
    </source>
</evidence>
<dbReference type="RefSeq" id="WP_408624285.1">
    <property type="nucleotide sequence ID" value="NZ_JBEQCT010000006.1"/>
</dbReference>
<dbReference type="Pfam" id="PF03328">
    <property type="entry name" value="HpcH_HpaI"/>
    <property type="match status" value="1"/>
</dbReference>
<dbReference type="EMBL" id="JBEQCT010000006">
    <property type="protein sequence ID" value="MFM2486023.1"/>
    <property type="molecule type" value="Genomic_DNA"/>
</dbReference>
<organism evidence="5 6">
    <name type="scientific">Celerinatantimonas yamalensis</name>
    <dbReference type="NCBI Taxonomy" id="559956"/>
    <lineage>
        <taxon>Bacteria</taxon>
        <taxon>Pseudomonadati</taxon>
        <taxon>Pseudomonadota</taxon>
        <taxon>Gammaproteobacteria</taxon>
        <taxon>Celerinatantimonadaceae</taxon>
        <taxon>Celerinatantimonas</taxon>
    </lineage>
</organism>
<comment type="catalytic activity">
    <reaction evidence="3">
        <text>D-glyceraldehyde + pyruvate = 2-dehydro-3-deoxy-L-galactonate</text>
        <dbReference type="Rhea" id="RHEA:80055"/>
        <dbReference type="ChEBI" id="CHEBI:15361"/>
        <dbReference type="ChEBI" id="CHEBI:17378"/>
        <dbReference type="ChEBI" id="CHEBI:75545"/>
    </reaction>
</comment>
<name>A0ABW9G9Z4_9GAMM</name>
<evidence type="ECO:0000256" key="3">
    <source>
        <dbReference type="ARBA" id="ARBA00045074"/>
    </source>
</evidence>
<keyword evidence="2 5" id="KW-0456">Lyase</keyword>
<dbReference type="InterPro" id="IPR050251">
    <property type="entry name" value="HpcH-HpaI_aldolase"/>
</dbReference>
<accession>A0ABW9G9Z4</accession>
<evidence type="ECO:0000259" key="4">
    <source>
        <dbReference type="Pfam" id="PF03328"/>
    </source>
</evidence>
<dbReference type="PANTHER" id="PTHR30502">
    <property type="entry name" value="2-KETO-3-DEOXY-L-RHAMNONATE ALDOLASE"/>
    <property type="match status" value="1"/>
</dbReference>
<gene>
    <name evidence="5" type="primary">garL</name>
    <name evidence="5" type="ORF">ABUE30_13310</name>
</gene>
<dbReference type="GO" id="GO:0008672">
    <property type="term" value="F:2-dehydro-3-deoxyglucarate aldolase activity"/>
    <property type="evidence" value="ECO:0007669"/>
    <property type="project" value="UniProtKB-EC"/>
</dbReference>
<sequence>MTNTIIPNRLRDKLKARERLIGCWSALANPISTEILGMAGFDWLLLDLEHSTNEYSDLIPQLMALKTSTSAPIVRPQVNRPEVIKKLLDIGFYNFLIPYVENAEQAQLAVSATRYPPVGIRGVSVAHRSNLFGTLANYFADINDSISVIVQIESQQGVDHIQEIAAVNGVDGIFIGPADLSASLGHLGNPSHPDVQKVIRYVFKQASSANKSIGILAPNPDDAQRYLSWGANFVGVGSDLGLFKSACFNLAQSYK</sequence>
<dbReference type="InterPro" id="IPR040442">
    <property type="entry name" value="Pyrv_kinase-like_dom_sf"/>
</dbReference>
<reference evidence="5 6" key="1">
    <citation type="journal article" date="2013" name="Int. J. Syst. Evol. Microbiol.">
        <title>Celerinatantimonas yamalensis sp. nov., a cold-adapted diazotrophic bacterium from a cold permafrost brine.</title>
        <authorList>
            <person name="Shcherbakova V."/>
            <person name="Chuvilskaya N."/>
            <person name="Rivkina E."/>
            <person name="Demidov N."/>
            <person name="Uchaeva V."/>
            <person name="Suetin S."/>
            <person name="Suzina N."/>
            <person name="Gilichinsky D."/>
        </authorList>
    </citation>
    <scope>NUCLEOTIDE SEQUENCE [LARGE SCALE GENOMIC DNA]</scope>
    <source>
        <strain evidence="5 6">C7</strain>
    </source>
</reference>
<evidence type="ECO:0000256" key="2">
    <source>
        <dbReference type="ARBA" id="ARBA00023239"/>
    </source>
</evidence>
<keyword evidence="6" id="KW-1185">Reference proteome</keyword>
<dbReference type="PANTHER" id="PTHR30502:SF4">
    <property type="entry name" value="5-KETO-4-DEOXY-D-GLUCARATE ALDOLASE"/>
    <property type="match status" value="1"/>
</dbReference>
<dbReference type="EC" id="4.1.2.20" evidence="5"/>
<keyword evidence="1" id="KW-0479">Metal-binding</keyword>